<gene>
    <name evidence="2" type="ORF">HLB23_11465</name>
</gene>
<evidence type="ECO:0000313" key="2">
    <source>
        <dbReference type="EMBL" id="NNH70473.1"/>
    </source>
</evidence>
<proteinExistence type="predicted"/>
<accession>A0A849BV50</accession>
<dbReference type="EMBL" id="JABELX010000004">
    <property type="protein sequence ID" value="NNH70473.1"/>
    <property type="molecule type" value="Genomic_DNA"/>
</dbReference>
<keyword evidence="1" id="KW-0472">Membrane</keyword>
<feature type="transmembrane region" description="Helical" evidence="1">
    <location>
        <begin position="144"/>
        <end position="173"/>
    </location>
</feature>
<dbReference type="Proteomes" id="UP000586827">
    <property type="component" value="Unassembled WGS sequence"/>
</dbReference>
<reference evidence="2 3" key="1">
    <citation type="submission" date="2020-05" db="EMBL/GenBank/DDBJ databases">
        <title>MicrobeNet Type strains.</title>
        <authorList>
            <person name="Nicholson A.C."/>
        </authorList>
    </citation>
    <scope>NUCLEOTIDE SEQUENCE [LARGE SCALE GENOMIC DNA]</scope>
    <source>
        <strain evidence="2 3">JCM 3224</strain>
    </source>
</reference>
<dbReference type="RefSeq" id="WP_067526661.1">
    <property type="nucleotide sequence ID" value="NZ_JABELX010000004.1"/>
</dbReference>
<evidence type="ECO:0000256" key="1">
    <source>
        <dbReference type="SAM" id="Phobius"/>
    </source>
</evidence>
<organism evidence="2 3">
    <name type="scientific">Nocardia uniformis</name>
    <dbReference type="NCBI Taxonomy" id="53432"/>
    <lineage>
        <taxon>Bacteria</taxon>
        <taxon>Bacillati</taxon>
        <taxon>Actinomycetota</taxon>
        <taxon>Actinomycetes</taxon>
        <taxon>Mycobacteriales</taxon>
        <taxon>Nocardiaceae</taxon>
        <taxon>Nocardia</taxon>
    </lineage>
</organism>
<sequence>MPERASWTPRRKTTHTRTERVVALTLTLVCVAVSYFFLHALVDLSGHSVRALTASWAGRGDGAGTVTVTERKRATRRTSGGICRGEFTPENGGPVRKDIYVHVHSCTPGSRVAAELVVGNPDSWNSPSREDQAYERGAAWGGNLFTAVFMGGFCLILGLLFGIGGIAVLIGLLRKPFRRPDKPGPSIRARLGRG</sequence>
<comment type="caution">
    <text evidence="2">The sequence shown here is derived from an EMBL/GenBank/DDBJ whole genome shotgun (WGS) entry which is preliminary data.</text>
</comment>
<keyword evidence="1" id="KW-0812">Transmembrane</keyword>
<name>A0A849BV50_9NOCA</name>
<protein>
    <submittedName>
        <fullName evidence="2">Uncharacterized protein</fullName>
    </submittedName>
</protein>
<dbReference type="AlphaFoldDB" id="A0A849BV50"/>
<evidence type="ECO:0000313" key="3">
    <source>
        <dbReference type="Proteomes" id="UP000586827"/>
    </source>
</evidence>
<feature type="transmembrane region" description="Helical" evidence="1">
    <location>
        <begin position="21"/>
        <end position="42"/>
    </location>
</feature>
<keyword evidence="3" id="KW-1185">Reference proteome</keyword>
<keyword evidence="1" id="KW-1133">Transmembrane helix</keyword>